<evidence type="ECO:0000256" key="3">
    <source>
        <dbReference type="ARBA" id="ARBA00022664"/>
    </source>
</evidence>
<feature type="compositionally biased region" description="Basic and acidic residues" evidence="7">
    <location>
        <begin position="47"/>
        <end position="56"/>
    </location>
</feature>
<evidence type="ECO:0000256" key="2">
    <source>
        <dbReference type="ARBA" id="ARBA00005954"/>
    </source>
</evidence>
<evidence type="ECO:0000313" key="15">
    <source>
        <dbReference type="Proteomes" id="UP000541444"/>
    </source>
</evidence>
<comment type="subcellular location">
    <subcellularLocation>
        <location evidence="1">Nucleus</location>
    </subcellularLocation>
</comment>
<evidence type="ECO:0000313" key="9">
    <source>
        <dbReference type="EMBL" id="KAF6146306.1"/>
    </source>
</evidence>
<dbReference type="PANTHER" id="PTHR36562:SF5">
    <property type="entry name" value="SERINE_ARGININE REPETITIVE MATRIX 2"/>
    <property type="match status" value="1"/>
</dbReference>
<keyword evidence="15" id="KW-1185">Reference proteome</keyword>
<gene>
    <name evidence="10" type="ORF">GIB67_003040</name>
    <name evidence="11" type="ORF">GIB67_029898</name>
    <name evidence="12" type="ORF">GIB67_029899</name>
    <name evidence="13" type="ORF">GIB67_029900</name>
    <name evidence="14" type="ORF">GIB67_029901</name>
    <name evidence="9" type="ORF">GIB67_031328</name>
</gene>
<dbReference type="GO" id="GO:0005681">
    <property type="term" value="C:spliceosomal complex"/>
    <property type="evidence" value="ECO:0007669"/>
    <property type="project" value="UniProtKB-KW"/>
</dbReference>
<dbReference type="Proteomes" id="UP000541444">
    <property type="component" value="Unassembled WGS sequence"/>
</dbReference>
<feature type="region of interest" description="Disordered" evidence="7">
    <location>
        <begin position="1"/>
        <end position="56"/>
    </location>
</feature>
<dbReference type="EMBL" id="JACGCM010001279">
    <property type="protein sequence ID" value="KAF6157280.1"/>
    <property type="molecule type" value="Genomic_DNA"/>
</dbReference>
<comment type="similarity">
    <text evidence="2">Belongs to the CWC21 family.</text>
</comment>
<evidence type="ECO:0000313" key="12">
    <source>
        <dbReference type="EMBL" id="KAF6157280.1"/>
    </source>
</evidence>
<dbReference type="EMBL" id="JACGCM010001279">
    <property type="protein sequence ID" value="KAF6157281.1"/>
    <property type="molecule type" value="Genomic_DNA"/>
</dbReference>
<accession>A0A7J7MR77</accession>
<evidence type="ECO:0000256" key="4">
    <source>
        <dbReference type="ARBA" id="ARBA00022728"/>
    </source>
</evidence>
<keyword evidence="5" id="KW-0508">mRNA splicing</keyword>
<proteinExistence type="inferred from homology"/>
<feature type="compositionally biased region" description="Polar residues" evidence="7">
    <location>
        <begin position="1"/>
        <end position="23"/>
    </location>
</feature>
<feature type="domain" description="CWF21" evidence="8">
    <location>
        <begin position="56"/>
        <end position="86"/>
    </location>
</feature>
<dbReference type="EMBL" id="JACGCM010001279">
    <property type="protein sequence ID" value="KAF6157279.1"/>
    <property type="molecule type" value="Genomic_DNA"/>
</dbReference>
<evidence type="ECO:0000259" key="8">
    <source>
        <dbReference type="Pfam" id="PF08312"/>
    </source>
</evidence>
<evidence type="ECO:0000256" key="6">
    <source>
        <dbReference type="ARBA" id="ARBA00023242"/>
    </source>
</evidence>
<keyword evidence="4" id="KW-0747">Spliceosome</keyword>
<keyword evidence="6" id="KW-0539">Nucleus</keyword>
<dbReference type="GO" id="GO:0006397">
    <property type="term" value="P:mRNA processing"/>
    <property type="evidence" value="ECO:0007669"/>
    <property type="project" value="UniProtKB-KW"/>
</dbReference>
<name>A0A7J7MR77_9MAGN</name>
<reference evidence="14 15" key="1">
    <citation type="journal article" date="2020" name="IScience">
        <title>Genome Sequencing of the Endangered Kingdonia uniflora (Circaeasteraceae, Ranunculales) Reveals Potential Mechanisms of Evolutionary Specialization.</title>
        <authorList>
            <person name="Sun Y."/>
            <person name="Deng T."/>
            <person name="Zhang A."/>
            <person name="Moore M.J."/>
            <person name="Landis J.B."/>
            <person name="Lin N."/>
            <person name="Zhang H."/>
            <person name="Zhang X."/>
            <person name="Huang J."/>
            <person name="Zhang X."/>
            <person name="Sun H."/>
            <person name="Wang H."/>
        </authorList>
    </citation>
    <scope>NUCLEOTIDE SEQUENCE [LARGE SCALE GENOMIC DNA]</scope>
    <source>
        <strain evidence="14">TB1705</strain>
        <tissue evidence="14">Leaf</tissue>
    </source>
</reference>
<dbReference type="EMBL" id="JACGCM010001279">
    <property type="protein sequence ID" value="KAF6157282.1"/>
    <property type="molecule type" value="Genomic_DNA"/>
</dbReference>
<dbReference type="GO" id="GO:0008380">
    <property type="term" value="P:RNA splicing"/>
    <property type="evidence" value="ECO:0007669"/>
    <property type="project" value="UniProtKB-KW"/>
</dbReference>
<comment type="caution">
    <text evidence="14">The sequence shown here is derived from an EMBL/GenBank/DDBJ whole genome shotgun (WGS) entry which is preliminary data.</text>
</comment>
<dbReference type="CDD" id="cd21372">
    <property type="entry name" value="cwf21_CWC21-like"/>
    <property type="match status" value="1"/>
</dbReference>
<dbReference type="PANTHER" id="PTHR36562">
    <property type="entry name" value="SERINE/ARGININE REPETITIVE MATRIX 2"/>
    <property type="match status" value="1"/>
</dbReference>
<evidence type="ECO:0000256" key="7">
    <source>
        <dbReference type="SAM" id="MobiDB-lite"/>
    </source>
</evidence>
<evidence type="ECO:0000256" key="1">
    <source>
        <dbReference type="ARBA" id="ARBA00004123"/>
    </source>
</evidence>
<dbReference type="Pfam" id="PF08312">
    <property type="entry name" value="cwf21"/>
    <property type="match status" value="1"/>
</dbReference>
<dbReference type="OrthoDB" id="10267305at2759"/>
<evidence type="ECO:0000256" key="5">
    <source>
        <dbReference type="ARBA" id="ARBA00023187"/>
    </source>
</evidence>
<evidence type="ECO:0000313" key="13">
    <source>
        <dbReference type="EMBL" id="KAF6157281.1"/>
    </source>
</evidence>
<sequence length="118" mass="13163">MYNGKGLQTASGSGTNGYVQTNKFFVRPRSTSEGESEGSEGDQGIGGEKKTNKDILEHERKRRIQLKLVVLEDNLSDQGYTCDEIALLLSNSMKQKRFWTLLMALALQLNLPGRDNIL</sequence>
<evidence type="ECO:0000313" key="14">
    <source>
        <dbReference type="EMBL" id="KAF6157282.1"/>
    </source>
</evidence>
<dbReference type="InterPro" id="IPR051372">
    <property type="entry name" value="CWC21"/>
</dbReference>
<evidence type="ECO:0000313" key="11">
    <source>
        <dbReference type="EMBL" id="KAF6157279.1"/>
    </source>
</evidence>
<evidence type="ECO:0000313" key="10">
    <source>
        <dbReference type="EMBL" id="KAF6147709.1"/>
    </source>
</evidence>
<dbReference type="AlphaFoldDB" id="A0A7J7MR77"/>
<dbReference type="EMBL" id="JACGCM010001996">
    <property type="protein sequence ID" value="KAF6146306.1"/>
    <property type="molecule type" value="Genomic_DNA"/>
</dbReference>
<dbReference type="EMBL" id="JACGCM010001883">
    <property type="protein sequence ID" value="KAF6147709.1"/>
    <property type="molecule type" value="Genomic_DNA"/>
</dbReference>
<dbReference type="InterPro" id="IPR013170">
    <property type="entry name" value="mRNA_splic_Cwf21_dom"/>
</dbReference>
<organism evidence="14 15">
    <name type="scientific">Kingdonia uniflora</name>
    <dbReference type="NCBI Taxonomy" id="39325"/>
    <lineage>
        <taxon>Eukaryota</taxon>
        <taxon>Viridiplantae</taxon>
        <taxon>Streptophyta</taxon>
        <taxon>Embryophyta</taxon>
        <taxon>Tracheophyta</taxon>
        <taxon>Spermatophyta</taxon>
        <taxon>Magnoliopsida</taxon>
        <taxon>Ranunculales</taxon>
        <taxon>Circaeasteraceae</taxon>
        <taxon>Kingdonia</taxon>
    </lineage>
</organism>
<keyword evidence="3" id="KW-0507">mRNA processing</keyword>
<protein>
    <recommendedName>
        <fullName evidence="8">CWF21 domain-containing protein</fullName>
    </recommendedName>
</protein>